<dbReference type="EMBL" id="VSRR010004005">
    <property type="protein sequence ID" value="MPC38193.1"/>
    <property type="molecule type" value="Genomic_DNA"/>
</dbReference>
<organism evidence="1 2">
    <name type="scientific">Portunus trituberculatus</name>
    <name type="common">Swimming crab</name>
    <name type="synonym">Neptunus trituberculatus</name>
    <dbReference type="NCBI Taxonomy" id="210409"/>
    <lineage>
        <taxon>Eukaryota</taxon>
        <taxon>Metazoa</taxon>
        <taxon>Ecdysozoa</taxon>
        <taxon>Arthropoda</taxon>
        <taxon>Crustacea</taxon>
        <taxon>Multicrustacea</taxon>
        <taxon>Malacostraca</taxon>
        <taxon>Eumalacostraca</taxon>
        <taxon>Eucarida</taxon>
        <taxon>Decapoda</taxon>
        <taxon>Pleocyemata</taxon>
        <taxon>Brachyura</taxon>
        <taxon>Eubrachyura</taxon>
        <taxon>Portunoidea</taxon>
        <taxon>Portunidae</taxon>
        <taxon>Portuninae</taxon>
        <taxon>Portunus</taxon>
    </lineage>
</organism>
<comment type="caution">
    <text evidence="1">The sequence shown here is derived from an EMBL/GenBank/DDBJ whole genome shotgun (WGS) entry which is preliminary data.</text>
</comment>
<name>A0A5B7EZ99_PORTR</name>
<gene>
    <name evidence="1" type="ORF">E2C01_031697</name>
</gene>
<dbReference type="Proteomes" id="UP000324222">
    <property type="component" value="Unassembled WGS sequence"/>
</dbReference>
<sequence>MWSAWRKFDERSRRCCAFVGLRGAGEIGEDALDQPRRENEVESHGSEAVEWWWRAVVLAAPSPFKSSFSVE</sequence>
<accession>A0A5B7EZ99</accession>
<evidence type="ECO:0000313" key="2">
    <source>
        <dbReference type="Proteomes" id="UP000324222"/>
    </source>
</evidence>
<protein>
    <submittedName>
        <fullName evidence="1">Uncharacterized protein</fullName>
    </submittedName>
</protein>
<dbReference type="AlphaFoldDB" id="A0A5B7EZ99"/>
<proteinExistence type="predicted"/>
<evidence type="ECO:0000313" key="1">
    <source>
        <dbReference type="EMBL" id="MPC38193.1"/>
    </source>
</evidence>
<reference evidence="1 2" key="1">
    <citation type="submission" date="2019-05" db="EMBL/GenBank/DDBJ databases">
        <title>Another draft genome of Portunus trituberculatus and its Hox gene families provides insights of decapod evolution.</title>
        <authorList>
            <person name="Jeong J.-H."/>
            <person name="Song I."/>
            <person name="Kim S."/>
            <person name="Choi T."/>
            <person name="Kim D."/>
            <person name="Ryu S."/>
            <person name="Kim W."/>
        </authorList>
    </citation>
    <scope>NUCLEOTIDE SEQUENCE [LARGE SCALE GENOMIC DNA]</scope>
    <source>
        <tissue evidence="1">Muscle</tissue>
    </source>
</reference>
<keyword evidence="2" id="KW-1185">Reference proteome</keyword>